<dbReference type="InterPro" id="IPR036554">
    <property type="entry name" value="GHMP_kinase_C_sf"/>
</dbReference>
<dbReference type="Gene3D" id="3.30.230.10">
    <property type="match status" value="2"/>
</dbReference>
<evidence type="ECO:0000313" key="14">
    <source>
        <dbReference type="WBParaSite" id="Gr19_v10_g4292.t1"/>
    </source>
</evidence>
<keyword evidence="5" id="KW-0418">Kinase</keyword>
<feature type="domain" description="GHMP kinase C-terminal" evidence="12">
    <location>
        <begin position="709"/>
        <end position="779"/>
    </location>
</feature>
<evidence type="ECO:0000256" key="10">
    <source>
        <dbReference type="SAM" id="MobiDB-lite"/>
    </source>
</evidence>
<dbReference type="Proteomes" id="UP000887572">
    <property type="component" value="Unplaced"/>
</dbReference>
<organism evidence="13 14">
    <name type="scientific">Globodera rostochiensis</name>
    <name type="common">Golden nematode worm</name>
    <name type="synonym">Heterodera rostochiensis</name>
    <dbReference type="NCBI Taxonomy" id="31243"/>
    <lineage>
        <taxon>Eukaryota</taxon>
        <taxon>Metazoa</taxon>
        <taxon>Ecdysozoa</taxon>
        <taxon>Nematoda</taxon>
        <taxon>Chromadorea</taxon>
        <taxon>Rhabditida</taxon>
        <taxon>Tylenchina</taxon>
        <taxon>Tylenchomorpha</taxon>
        <taxon>Tylenchoidea</taxon>
        <taxon>Heteroderidae</taxon>
        <taxon>Heteroderinae</taxon>
        <taxon>Globodera</taxon>
    </lineage>
</organism>
<dbReference type="PANTHER" id="PTHR43290:SF2">
    <property type="entry name" value="MEVALONATE KINASE"/>
    <property type="match status" value="1"/>
</dbReference>
<dbReference type="SUPFAM" id="SSF55060">
    <property type="entry name" value="GHMP Kinase, C-terminal domain"/>
    <property type="match status" value="1"/>
</dbReference>
<feature type="compositionally biased region" description="Low complexity" evidence="10">
    <location>
        <begin position="134"/>
        <end position="162"/>
    </location>
</feature>
<evidence type="ECO:0000256" key="6">
    <source>
        <dbReference type="ARBA" id="ARBA00022840"/>
    </source>
</evidence>
<dbReference type="GO" id="GO:0019287">
    <property type="term" value="P:isopentenyl diphosphate biosynthetic process, mevalonate pathway"/>
    <property type="evidence" value="ECO:0007669"/>
    <property type="project" value="TreeGrafter"/>
</dbReference>
<feature type="region of interest" description="Disordered" evidence="10">
    <location>
        <begin position="624"/>
        <end position="654"/>
    </location>
</feature>
<keyword evidence="4" id="KW-0547">Nucleotide-binding</keyword>
<evidence type="ECO:0000313" key="13">
    <source>
        <dbReference type="Proteomes" id="UP000887572"/>
    </source>
</evidence>
<keyword evidence="13" id="KW-1185">Reference proteome</keyword>
<evidence type="ECO:0000259" key="12">
    <source>
        <dbReference type="Pfam" id="PF08544"/>
    </source>
</evidence>
<dbReference type="FunFam" id="3.30.70.890:FF:000017">
    <property type="entry name" value="MeValonate Kinase"/>
    <property type="match status" value="1"/>
</dbReference>
<dbReference type="GO" id="GO:0004496">
    <property type="term" value="F:mevalonate kinase activity"/>
    <property type="evidence" value="ECO:0007669"/>
    <property type="project" value="InterPro"/>
</dbReference>
<feature type="compositionally biased region" description="Low complexity" evidence="10">
    <location>
        <begin position="807"/>
        <end position="829"/>
    </location>
</feature>
<dbReference type="GO" id="GO:0005829">
    <property type="term" value="C:cytosol"/>
    <property type="evidence" value="ECO:0007669"/>
    <property type="project" value="TreeGrafter"/>
</dbReference>
<keyword evidence="8" id="KW-0443">Lipid metabolism</keyword>
<dbReference type="WBParaSite" id="Gr19_v10_g4292.t1">
    <property type="protein sequence ID" value="Gr19_v10_g4292.t1"/>
    <property type="gene ID" value="Gr19_v10_g4292"/>
</dbReference>
<comment type="pathway">
    <text evidence="9">Isoprenoid biosynthesis; isopentenyl diphosphate biosynthesis via mevalonate pathway; isopentenyl diphosphate from (R)-mevalonate: step 1/3.</text>
</comment>
<feature type="domain" description="GHMP kinase N-terminal" evidence="11">
    <location>
        <begin position="425"/>
        <end position="510"/>
    </location>
</feature>
<evidence type="ECO:0000256" key="2">
    <source>
        <dbReference type="ARBA" id="ARBA00022516"/>
    </source>
</evidence>
<feature type="region of interest" description="Disordered" evidence="10">
    <location>
        <begin position="806"/>
        <end position="860"/>
    </location>
</feature>
<feature type="compositionally biased region" description="Low complexity" evidence="10">
    <location>
        <begin position="384"/>
        <end position="397"/>
    </location>
</feature>
<dbReference type="GO" id="GO:0006695">
    <property type="term" value="P:cholesterol biosynthetic process"/>
    <property type="evidence" value="ECO:0007669"/>
    <property type="project" value="TreeGrafter"/>
</dbReference>
<dbReference type="GO" id="GO:0005524">
    <property type="term" value="F:ATP binding"/>
    <property type="evidence" value="ECO:0007669"/>
    <property type="project" value="UniProtKB-KW"/>
</dbReference>
<dbReference type="InterPro" id="IPR020568">
    <property type="entry name" value="Ribosomal_Su5_D2-typ_SF"/>
</dbReference>
<dbReference type="AlphaFoldDB" id="A0A914HV88"/>
<feature type="region of interest" description="Disordered" evidence="10">
    <location>
        <begin position="32"/>
        <end position="59"/>
    </location>
</feature>
<evidence type="ECO:0000256" key="1">
    <source>
        <dbReference type="ARBA" id="ARBA00022490"/>
    </source>
</evidence>
<dbReference type="InterPro" id="IPR006204">
    <property type="entry name" value="GHMP_kinase_N_dom"/>
</dbReference>
<evidence type="ECO:0000256" key="8">
    <source>
        <dbReference type="ARBA" id="ARBA00023098"/>
    </source>
</evidence>
<evidence type="ECO:0000259" key="11">
    <source>
        <dbReference type="Pfam" id="PF00288"/>
    </source>
</evidence>
<dbReference type="InterPro" id="IPR014721">
    <property type="entry name" value="Ribsml_uS5_D2-typ_fold_subgr"/>
</dbReference>
<dbReference type="InterPro" id="IPR006205">
    <property type="entry name" value="Mev_gal_kin"/>
</dbReference>
<protein>
    <submittedName>
        <fullName evidence="14">Mevalonate kinase</fullName>
    </submittedName>
</protein>
<keyword evidence="1" id="KW-0963">Cytoplasm</keyword>
<evidence type="ECO:0000256" key="3">
    <source>
        <dbReference type="ARBA" id="ARBA00022679"/>
    </source>
</evidence>
<proteinExistence type="predicted"/>
<dbReference type="Gene3D" id="3.30.70.890">
    <property type="entry name" value="GHMP kinase, C-terminal domain"/>
    <property type="match status" value="1"/>
</dbReference>
<reference evidence="14" key="1">
    <citation type="submission" date="2022-11" db="UniProtKB">
        <authorList>
            <consortium name="WormBaseParasite"/>
        </authorList>
    </citation>
    <scope>IDENTIFICATION</scope>
</reference>
<keyword evidence="2" id="KW-0444">Lipid biosynthesis</keyword>
<evidence type="ECO:0000256" key="7">
    <source>
        <dbReference type="ARBA" id="ARBA00022842"/>
    </source>
</evidence>
<dbReference type="Pfam" id="PF00288">
    <property type="entry name" value="GHMP_kinases_N"/>
    <property type="match status" value="1"/>
</dbReference>
<feature type="region of interest" description="Disordered" evidence="10">
    <location>
        <begin position="357"/>
        <end position="397"/>
    </location>
</feature>
<accession>A0A914HV88</accession>
<name>A0A914HV88_GLORO</name>
<keyword evidence="6" id="KW-0067">ATP-binding</keyword>
<evidence type="ECO:0000256" key="5">
    <source>
        <dbReference type="ARBA" id="ARBA00022777"/>
    </source>
</evidence>
<feature type="region of interest" description="Disordered" evidence="10">
    <location>
        <begin position="134"/>
        <end position="167"/>
    </location>
</feature>
<evidence type="ECO:0000256" key="9">
    <source>
        <dbReference type="ARBA" id="ARBA00029438"/>
    </source>
</evidence>
<dbReference type="SUPFAM" id="SSF54211">
    <property type="entry name" value="Ribosomal protein S5 domain 2-like"/>
    <property type="match status" value="1"/>
</dbReference>
<keyword evidence="3" id="KW-0808">Transferase</keyword>
<dbReference type="InterPro" id="IPR013750">
    <property type="entry name" value="GHMP_kinase_C_dom"/>
</dbReference>
<feature type="compositionally biased region" description="Polar residues" evidence="10">
    <location>
        <begin position="841"/>
        <end position="854"/>
    </location>
</feature>
<keyword evidence="7" id="KW-0460">Magnesium</keyword>
<dbReference type="PANTHER" id="PTHR43290">
    <property type="entry name" value="MEVALONATE KINASE"/>
    <property type="match status" value="1"/>
</dbReference>
<evidence type="ECO:0000256" key="4">
    <source>
        <dbReference type="ARBA" id="ARBA00022741"/>
    </source>
</evidence>
<feature type="compositionally biased region" description="Gly residues" evidence="10">
    <location>
        <begin position="830"/>
        <end position="839"/>
    </location>
</feature>
<dbReference type="PRINTS" id="PR00959">
    <property type="entry name" value="MEVGALKINASE"/>
</dbReference>
<dbReference type="Pfam" id="PF08544">
    <property type="entry name" value="GHMP_kinases_C"/>
    <property type="match status" value="1"/>
</dbReference>
<sequence>MNASPRPFISHRRAATVETLWRSVGIGTKPVQSTAKVPSVAEEPLKERHTTPRGKRKEMVWPTTAGGQNAAHQNHNHHQQDSVSAHAIGVPGVSTTSSPVSVVPPPASVPVRDKFAAFPPRVAILTSNHSSATADHSAATASHNSSAQNSPSASSNASGCSAVPTPPHVIHKQYQQHHHHLPPTGSPPIVAVQLFPAGSAAAAAAAAAASLPPQSSPMRSLSSASGGLYVSAPGKIILFGEHAVVYGRTAIAGSIDLRTYLSLFTSADGRIYLSLPDMNIERTWMLKELQREIAKVPADPALLAEEPPSLELVVPIARKLSGACEDQCGVQNLAILAFWYLLIGVLLRKRALDMETEQQHERSVTPRGDSTTSAGAASPPPSPSAAQPPQSQSRLASSPIGPCPLLDAKRKCVNNSKLSVWDLLAVKVTVRFKLPSCVGLGSSGAYCVCIATALLQTAGLIPPPTVCADSDELTWDESVLDTIRKWSSAAESLIHGRASGLDAAICTYGGIASYTPGKRIENLQNSPELLKVVLINSRVERNTSRLVQTVKDNYRKYPAVFKPIDWPCPDCRLIKPNAFDAHLISKFPLILDTIDALAYEAAKILQRQPFLLGGENGSMILENGGRTTESGGGGTLTPHAAYAPDRPGASTEQQHNNLQPIASSLAGRSSSLGGGSSYFAGGKRDSNASAVSGVSTGTGRAERNELTETFDRLNELCRMNNQLLITLGVGHAKVDQICTMLGRYGIHPKMTGAGGGGCLFAFLKPDTSQTILNMIRDELRKEGYEMWQPTLGGPGVLQHHHKPEIFTSGSASSSTSSTGRGSSSSMALPGGAGGGGGSGSTRSNTPASSHQTTPAARHKK</sequence>